<gene>
    <name evidence="1" type="ORF">U9M48_006403</name>
</gene>
<organism evidence="1 2">
    <name type="scientific">Paspalum notatum var. saurae</name>
    <dbReference type="NCBI Taxonomy" id="547442"/>
    <lineage>
        <taxon>Eukaryota</taxon>
        <taxon>Viridiplantae</taxon>
        <taxon>Streptophyta</taxon>
        <taxon>Embryophyta</taxon>
        <taxon>Tracheophyta</taxon>
        <taxon>Spermatophyta</taxon>
        <taxon>Magnoliopsida</taxon>
        <taxon>Liliopsida</taxon>
        <taxon>Poales</taxon>
        <taxon>Poaceae</taxon>
        <taxon>PACMAD clade</taxon>
        <taxon>Panicoideae</taxon>
        <taxon>Andropogonodae</taxon>
        <taxon>Paspaleae</taxon>
        <taxon>Paspalinae</taxon>
        <taxon>Paspalum</taxon>
    </lineage>
</organism>
<accession>A0AAQ3SLR9</accession>
<dbReference type="AlphaFoldDB" id="A0AAQ3SLR9"/>
<protein>
    <submittedName>
        <fullName evidence="1">Uncharacterized protein</fullName>
    </submittedName>
</protein>
<name>A0AAQ3SLR9_PASNO</name>
<dbReference type="EMBL" id="CP144746">
    <property type="protein sequence ID" value="WVZ55785.1"/>
    <property type="molecule type" value="Genomic_DNA"/>
</dbReference>
<proteinExistence type="predicted"/>
<keyword evidence="2" id="KW-1185">Reference proteome</keyword>
<sequence>MVLEWKSSPPPPSPAWRRLSAPTSLDRNLPIFFFLPPPLFFFAFPVLTGCDCSLAASLSFLPPCAFFLSAEVVVGISGCEKAATSTKDPPAPAATWTELTSAASAAWWGGGEAPPEEYGDVVAEEEEARVVVVAEEEAERCARRSRRQLGHTPLDTRCSGCRLHRSSHSDRRIVAVAETYTVTPGGFTLFVDGGGAGRGGGRCCAWILEEEEVRSRESVAEGEGKAFAARSGKVCTRTETGRKAKRLALRTGTTTQQLKFHIAGLI</sequence>
<evidence type="ECO:0000313" key="1">
    <source>
        <dbReference type="EMBL" id="WVZ55785.1"/>
    </source>
</evidence>
<dbReference type="Proteomes" id="UP001341281">
    <property type="component" value="Chromosome 02"/>
</dbReference>
<reference evidence="1 2" key="1">
    <citation type="submission" date="2024-02" db="EMBL/GenBank/DDBJ databases">
        <title>High-quality chromosome-scale genome assembly of Pensacola bahiagrass (Paspalum notatum Flugge var. saurae).</title>
        <authorList>
            <person name="Vega J.M."/>
            <person name="Podio M."/>
            <person name="Orjuela J."/>
            <person name="Siena L.A."/>
            <person name="Pessino S.C."/>
            <person name="Combes M.C."/>
            <person name="Mariac C."/>
            <person name="Albertini E."/>
            <person name="Pupilli F."/>
            <person name="Ortiz J.P.A."/>
            <person name="Leblanc O."/>
        </authorList>
    </citation>
    <scope>NUCLEOTIDE SEQUENCE [LARGE SCALE GENOMIC DNA]</scope>
    <source>
        <strain evidence="1">R1</strain>
        <tissue evidence="1">Leaf</tissue>
    </source>
</reference>
<evidence type="ECO:0000313" key="2">
    <source>
        <dbReference type="Proteomes" id="UP001341281"/>
    </source>
</evidence>